<evidence type="ECO:0000313" key="9">
    <source>
        <dbReference type="EMBL" id="MDB6178404.1"/>
    </source>
</evidence>
<feature type="transmembrane region" description="Helical" evidence="7">
    <location>
        <begin position="211"/>
        <end position="234"/>
    </location>
</feature>
<evidence type="ECO:0000313" key="10">
    <source>
        <dbReference type="Proteomes" id="UP001165641"/>
    </source>
</evidence>
<sequence length="425" mass="44583">MAVEVLVFLFFGLALVGVPIAYAIAGASIAYVVMTGTPWPVVGQRMIAGADSFPLLAAPLFMLAGAIMNAGGIMARLLRLADAMIGHVRGGLAQVNVLSSLLMAGMSGSATADAAGQGATMIPAMKKSGYPAPMSAVVTSASSVIGPIFPPSVPFVIYGSVAQVSIGQLFIAGIVPGLIMTGFLIGTVYIMSRRGNYRTRERFEADEFFVALRHAALDLLLPVIIVGGIVGGIFTPVEAAAIAVFYALLLEVVIFRQLAPRALLPIILGAARLTAMIMFVIAVSNLFGWILVREGFGRALADALLSISSDPVVLRCLVVVLLLVLGLLIETVVLIVLVVPILLTLAPQLMMDPVHLGVTVVFSTMLGLITPPVGLCMFLVNAIAGISVTTYARAILPYFLALICCAFVIALVPPLTTWLPQLLMR</sequence>
<comment type="caution">
    <text evidence="9">The sequence shown here is derived from an EMBL/GenBank/DDBJ whole genome shotgun (WGS) entry which is preliminary data.</text>
</comment>
<keyword evidence="2" id="KW-1003">Cell membrane</keyword>
<keyword evidence="4 7" id="KW-0812">Transmembrane</keyword>
<comment type="similarity">
    <text evidence="7">Belongs to the TRAP transporter large permease family.</text>
</comment>
<proteinExistence type="inferred from homology"/>
<comment type="subunit">
    <text evidence="7">The complex comprises the extracytoplasmic solute receptor protein and the two transmembrane proteins.</text>
</comment>
<keyword evidence="3 7" id="KW-0997">Cell inner membrane</keyword>
<dbReference type="Pfam" id="PF06808">
    <property type="entry name" value="DctM"/>
    <property type="match status" value="1"/>
</dbReference>
<feature type="transmembrane region" description="Helical" evidence="7">
    <location>
        <begin position="7"/>
        <end position="33"/>
    </location>
</feature>
<gene>
    <name evidence="9" type="ORF">PAF17_12945</name>
</gene>
<protein>
    <recommendedName>
        <fullName evidence="7">TRAP transporter large permease protein</fullName>
    </recommendedName>
</protein>
<comment type="function">
    <text evidence="7">Part of the tripartite ATP-independent periplasmic (TRAP) transport system.</text>
</comment>
<evidence type="ECO:0000256" key="3">
    <source>
        <dbReference type="ARBA" id="ARBA00022519"/>
    </source>
</evidence>
<dbReference type="InterPro" id="IPR004681">
    <property type="entry name" value="TRAP_DctM"/>
</dbReference>
<feature type="transmembrane region" description="Helical" evidence="7">
    <location>
        <begin position="130"/>
        <end position="149"/>
    </location>
</feature>
<dbReference type="NCBIfam" id="TIGR00786">
    <property type="entry name" value="dctM"/>
    <property type="match status" value="1"/>
</dbReference>
<feature type="transmembrane region" description="Helical" evidence="7">
    <location>
        <begin position="53"/>
        <end position="75"/>
    </location>
</feature>
<evidence type="ECO:0000256" key="4">
    <source>
        <dbReference type="ARBA" id="ARBA00022692"/>
    </source>
</evidence>
<keyword evidence="7" id="KW-0813">Transport</keyword>
<feature type="domain" description="TRAP C4-dicarboxylate transport system permease DctM subunit" evidence="8">
    <location>
        <begin position="8"/>
        <end position="414"/>
    </location>
</feature>
<organism evidence="9 10">
    <name type="scientific">Paracoccus onchidii</name>
    <dbReference type="NCBI Taxonomy" id="3017813"/>
    <lineage>
        <taxon>Bacteria</taxon>
        <taxon>Pseudomonadati</taxon>
        <taxon>Pseudomonadota</taxon>
        <taxon>Alphaproteobacteria</taxon>
        <taxon>Rhodobacterales</taxon>
        <taxon>Paracoccaceae</taxon>
        <taxon>Paracoccus</taxon>
    </lineage>
</organism>
<accession>A0ABT4ZGB5</accession>
<keyword evidence="10" id="KW-1185">Reference proteome</keyword>
<keyword evidence="5 7" id="KW-1133">Transmembrane helix</keyword>
<dbReference type="RefSeq" id="WP_271889526.1">
    <property type="nucleotide sequence ID" value="NZ_JAQBIE010000016.1"/>
</dbReference>
<evidence type="ECO:0000259" key="8">
    <source>
        <dbReference type="Pfam" id="PF06808"/>
    </source>
</evidence>
<evidence type="ECO:0000256" key="1">
    <source>
        <dbReference type="ARBA" id="ARBA00004429"/>
    </source>
</evidence>
<comment type="subcellular location">
    <subcellularLocation>
        <location evidence="1 7">Cell inner membrane</location>
        <topology evidence="1 7">Multi-pass membrane protein</topology>
    </subcellularLocation>
</comment>
<dbReference type="PANTHER" id="PTHR33362">
    <property type="entry name" value="SIALIC ACID TRAP TRANSPORTER PERMEASE PROTEIN SIAT-RELATED"/>
    <property type="match status" value="1"/>
</dbReference>
<dbReference type="EMBL" id="JAQBIE010000016">
    <property type="protein sequence ID" value="MDB6178404.1"/>
    <property type="molecule type" value="Genomic_DNA"/>
</dbReference>
<evidence type="ECO:0000256" key="6">
    <source>
        <dbReference type="ARBA" id="ARBA00023136"/>
    </source>
</evidence>
<evidence type="ECO:0000256" key="5">
    <source>
        <dbReference type="ARBA" id="ARBA00022989"/>
    </source>
</evidence>
<dbReference type="Proteomes" id="UP001165641">
    <property type="component" value="Unassembled WGS sequence"/>
</dbReference>
<reference evidence="9" key="1">
    <citation type="submission" date="2022-12" db="EMBL/GenBank/DDBJ databases">
        <title>Paracoccus onchidii sp. nov., isolated from a marine invertebrate from the South China Sea.</title>
        <authorList>
            <person name="Xu S."/>
            <person name="Liu Z."/>
            <person name="Xu Y."/>
        </authorList>
    </citation>
    <scope>NUCLEOTIDE SEQUENCE</scope>
    <source>
        <strain evidence="9">Z330</strain>
    </source>
</reference>
<feature type="transmembrane region" description="Helical" evidence="7">
    <location>
        <begin position="271"/>
        <end position="292"/>
    </location>
</feature>
<feature type="transmembrane region" description="Helical" evidence="7">
    <location>
        <begin position="169"/>
        <end position="190"/>
    </location>
</feature>
<evidence type="ECO:0000256" key="7">
    <source>
        <dbReference type="RuleBase" id="RU369079"/>
    </source>
</evidence>
<comment type="caution">
    <text evidence="7">Lacks conserved residue(s) required for the propagation of feature annotation.</text>
</comment>
<feature type="transmembrane region" description="Helical" evidence="7">
    <location>
        <begin position="357"/>
        <end position="383"/>
    </location>
</feature>
<keyword evidence="6 7" id="KW-0472">Membrane</keyword>
<feature type="transmembrane region" description="Helical" evidence="7">
    <location>
        <begin position="312"/>
        <end position="345"/>
    </location>
</feature>
<evidence type="ECO:0000256" key="2">
    <source>
        <dbReference type="ARBA" id="ARBA00022475"/>
    </source>
</evidence>
<feature type="transmembrane region" description="Helical" evidence="7">
    <location>
        <begin position="395"/>
        <end position="419"/>
    </location>
</feature>
<dbReference type="InterPro" id="IPR010656">
    <property type="entry name" value="DctM"/>
</dbReference>
<dbReference type="PIRSF" id="PIRSF006066">
    <property type="entry name" value="HI0050"/>
    <property type="match status" value="1"/>
</dbReference>
<name>A0ABT4ZGB5_9RHOB</name>
<dbReference type="PANTHER" id="PTHR33362:SF3">
    <property type="entry name" value="SIALIC ACID TRAP TRANSPORTER PERMEASE PROTEIN SIAT"/>
    <property type="match status" value="1"/>
</dbReference>